<evidence type="ECO:0000256" key="3">
    <source>
        <dbReference type="ARBA" id="ARBA00023203"/>
    </source>
</evidence>
<organism evidence="11 12">
    <name type="scientific">Frankliniella occidentalis</name>
    <name type="common">Western flower thrips</name>
    <name type="synonym">Euthrips occidentalis</name>
    <dbReference type="NCBI Taxonomy" id="133901"/>
    <lineage>
        <taxon>Eukaryota</taxon>
        <taxon>Metazoa</taxon>
        <taxon>Ecdysozoa</taxon>
        <taxon>Arthropoda</taxon>
        <taxon>Hexapoda</taxon>
        <taxon>Insecta</taxon>
        <taxon>Pterygota</taxon>
        <taxon>Neoptera</taxon>
        <taxon>Paraneoptera</taxon>
        <taxon>Thysanoptera</taxon>
        <taxon>Terebrantia</taxon>
        <taxon>Thripoidea</taxon>
        <taxon>Thripidae</taxon>
        <taxon>Frankliniella</taxon>
    </lineage>
</organism>
<evidence type="ECO:0000256" key="5">
    <source>
        <dbReference type="ARBA" id="ARBA00038052"/>
    </source>
</evidence>
<evidence type="ECO:0000313" key="11">
    <source>
        <dbReference type="Proteomes" id="UP000504606"/>
    </source>
</evidence>
<comment type="subunit">
    <text evidence="7">Interacts with 5-lipoxygenase (ALOX5/5LO) in a calcium-independent manner. Binds to F-actin with a stoichiometry of 1:2.</text>
</comment>
<feature type="compositionally biased region" description="Basic and acidic residues" evidence="9">
    <location>
        <begin position="40"/>
        <end position="63"/>
    </location>
</feature>
<dbReference type="PROSITE" id="PS51263">
    <property type="entry name" value="ADF_H"/>
    <property type="match status" value="1"/>
</dbReference>
<keyword evidence="2" id="KW-0963">Cytoplasm</keyword>
<accession>A0A6J1S5H2</accession>
<evidence type="ECO:0000256" key="7">
    <source>
        <dbReference type="ARBA" id="ARBA00062335"/>
    </source>
</evidence>
<dbReference type="GO" id="GO:0005884">
    <property type="term" value="C:actin filament"/>
    <property type="evidence" value="ECO:0007669"/>
    <property type="project" value="TreeGrafter"/>
</dbReference>
<name>A0A6J1S5H2_FRAOC</name>
<gene>
    <name evidence="12" type="primary">LOC113204810</name>
</gene>
<comment type="function">
    <text evidence="6">Binds to F-actin in a calcium-independent manner. Has no direct effect on actin depolymerization. Acts as a chaperone for ALOX5 (5LO), influencing both its stability and activity in leukotrienes synthesis.</text>
</comment>
<keyword evidence="3" id="KW-0009">Actin-binding</keyword>
<evidence type="ECO:0000256" key="9">
    <source>
        <dbReference type="SAM" id="MobiDB-lite"/>
    </source>
</evidence>
<dbReference type="SUPFAM" id="SSF55753">
    <property type="entry name" value="Actin depolymerizing proteins"/>
    <property type="match status" value="1"/>
</dbReference>
<dbReference type="Gene3D" id="3.40.20.10">
    <property type="entry name" value="Severin"/>
    <property type="match status" value="1"/>
</dbReference>
<evidence type="ECO:0000256" key="2">
    <source>
        <dbReference type="ARBA" id="ARBA00022490"/>
    </source>
</evidence>
<evidence type="ECO:0000256" key="6">
    <source>
        <dbReference type="ARBA" id="ARBA00058385"/>
    </source>
</evidence>
<evidence type="ECO:0000259" key="10">
    <source>
        <dbReference type="PROSITE" id="PS51263"/>
    </source>
</evidence>
<dbReference type="FunFam" id="3.40.20.10:FF:000018">
    <property type="entry name" value="Coactosin-like 1"/>
    <property type="match status" value="1"/>
</dbReference>
<comment type="similarity">
    <text evidence="5">Belongs to the actin-binding proteins ADF family. Coactosin subfamily.</text>
</comment>
<dbReference type="GO" id="GO:0051015">
    <property type="term" value="F:actin filament binding"/>
    <property type="evidence" value="ECO:0007669"/>
    <property type="project" value="TreeGrafter"/>
</dbReference>
<dbReference type="InterPro" id="IPR002108">
    <property type="entry name" value="ADF-H"/>
</dbReference>
<feature type="compositionally biased region" description="Basic and acidic residues" evidence="9">
    <location>
        <begin position="78"/>
        <end position="112"/>
    </location>
</feature>
<dbReference type="Proteomes" id="UP000504606">
    <property type="component" value="Unplaced"/>
</dbReference>
<dbReference type="AlphaFoldDB" id="A0A6J1S5H2"/>
<keyword evidence="11" id="KW-1185">Reference proteome</keyword>
<feature type="domain" description="ADF-H" evidence="10">
    <location>
        <begin position="254"/>
        <end position="382"/>
    </location>
</feature>
<reference evidence="12" key="1">
    <citation type="submission" date="2025-08" db="UniProtKB">
        <authorList>
            <consortium name="RefSeq"/>
        </authorList>
    </citation>
    <scope>IDENTIFICATION</scope>
    <source>
        <tissue evidence="12">Whole organism</tissue>
    </source>
</reference>
<dbReference type="InterPro" id="IPR029006">
    <property type="entry name" value="ADF-H/Gelsolin-like_dom_sf"/>
</dbReference>
<dbReference type="PANTHER" id="PTHR10829:SF29">
    <property type="entry name" value="COACTOSIN-LIKE PROTEIN"/>
    <property type="match status" value="1"/>
</dbReference>
<evidence type="ECO:0000256" key="4">
    <source>
        <dbReference type="ARBA" id="ARBA00023212"/>
    </source>
</evidence>
<dbReference type="GeneID" id="113204810"/>
<dbReference type="OrthoDB" id="20822at2759"/>
<keyword evidence="4" id="KW-0206">Cytoskeleton</keyword>
<dbReference type="SMART" id="SM00102">
    <property type="entry name" value="ADF"/>
    <property type="match status" value="1"/>
</dbReference>
<feature type="compositionally biased region" description="Basic and acidic residues" evidence="9">
    <location>
        <begin position="9"/>
        <end position="27"/>
    </location>
</feature>
<feature type="region of interest" description="Disordered" evidence="9">
    <location>
        <begin position="1"/>
        <end position="177"/>
    </location>
</feature>
<dbReference type="CDD" id="cd11282">
    <property type="entry name" value="ADF_coactosin_like"/>
    <property type="match status" value="1"/>
</dbReference>
<dbReference type="GO" id="GO:0030833">
    <property type="term" value="P:regulation of actin filament polymerization"/>
    <property type="evidence" value="ECO:0007669"/>
    <property type="project" value="TreeGrafter"/>
</dbReference>
<evidence type="ECO:0000256" key="8">
    <source>
        <dbReference type="ARBA" id="ARBA00068121"/>
    </source>
</evidence>
<evidence type="ECO:0000256" key="1">
    <source>
        <dbReference type="ARBA" id="ARBA00004245"/>
    </source>
</evidence>
<proteinExistence type="inferred from homology"/>
<dbReference type="GO" id="GO:0030864">
    <property type="term" value="C:cortical actin cytoskeleton"/>
    <property type="evidence" value="ECO:0007669"/>
    <property type="project" value="TreeGrafter"/>
</dbReference>
<dbReference type="KEGG" id="foc:113204810"/>
<feature type="compositionally biased region" description="Basic and acidic residues" evidence="9">
    <location>
        <begin position="119"/>
        <end position="177"/>
    </location>
</feature>
<dbReference type="PANTHER" id="PTHR10829">
    <property type="entry name" value="CORTACTIN AND DREBRIN"/>
    <property type="match status" value="1"/>
</dbReference>
<dbReference type="RefSeq" id="XP_026275913.1">
    <property type="nucleotide sequence ID" value="XM_026420128.1"/>
</dbReference>
<dbReference type="Pfam" id="PF00241">
    <property type="entry name" value="Cofilin_ADF"/>
    <property type="match status" value="1"/>
</dbReference>
<protein>
    <recommendedName>
        <fullName evidence="8">Coactosin-like protein</fullName>
    </recommendedName>
</protein>
<comment type="subcellular location">
    <subcellularLocation>
        <location evidence="1">Cytoplasm</location>
        <location evidence="1">Cytoskeleton</location>
    </subcellularLocation>
</comment>
<evidence type="ECO:0000313" key="12">
    <source>
        <dbReference type="RefSeq" id="XP_026275913.1"/>
    </source>
</evidence>
<sequence>MSASESQEDVIKALKEQQQQQHDDDGAHVNGVAVNGNGHADGHHNGDLDELDGGSHSKPKEDLAPGDATPSEPEDEKEEHRPADHQHEDGVKEVEVAEHKEETTPAPEHQDEAPVAAKRNVEEKEVVAPATHEDVKEEEVHNASHSDLKEEETHSASHSDVKEEAHQDHKKDDDHQVHEKVEVCSVEHKEEKEEKVEIPVEQRERFAHVDADETGDTPVRELREKYFNKRQSSLEMKKEVESQSRPLINKAAMSTSVDEKSVREAYEDVRSDTTPTDWAVFKFEAQKIVCAATGEGFESFRGHFADDERAFGFIRIQMGDEMSKRQKFVFLTWVGPQVSVIRRAKMTIDKGLVKDIIKNFAVELQVETQSEINVEYIREQLARAGGANYGTGFRD</sequence>
<dbReference type="GO" id="GO:0030427">
    <property type="term" value="C:site of polarized growth"/>
    <property type="evidence" value="ECO:0007669"/>
    <property type="project" value="TreeGrafter"/>
</dbReference>